<evidence type="ECO:0000313" key="1">
    <source>
        <dbReference type="EMBL" id="QII13945.1"/>
    </source>
</evidence>
<evidence type="ECO:0000313" key="2">
    <source>
        <dbReference type="Proteomes" id="UP000501926"/>
    </source>
</evidence>
<proteinExistence type="predicted"/>
<organism evidence="1 2">
    <name type="scientific">Kuenenia stuttgartiensis</name>
    <dbReference type="NCBI Taxonomy" id="174633"/>
    <lineage>
        <taxon>Bacteria</taxon>
        <taxon>Pseudomonadati</taxon>
        <taxon>Planctomycetota</taxon>
        <taxon>Candidatus Brocadiia</taxon>
        <taxon>Candidatus Brocadiales</taxon>
        <taxon>Candidatus Brocadiaceae</taxon>
        <taxon>Candidatus Kuenenia</taxon>
    </lineage>
</organism>
<protein>
    <submittedName>
        <fullName evidence="1">Uncharacterized protein</fullName>
    </submittedName>
</protein>
<dbReference type="AlphaFoldDB" id="A0A6G7GWQ1"/>
<gene>
    <name evidence="1" type="ORF">KsCSTR_45660</name>
</gene>
<name>A0A6G7GWQ1_KUEST</name>
<dbReference type="Proteomes" id="UP000501926">
    <property type="component" value="Chromosome"/>
</dbReference>
<dbReference type="EMBL" id="CP049055">
    <property type="protein sequence ID" value="QII13945.1"/>
    <property type="molecule type" value="Genomic_DNA"/>
</dbReference>
<reference evidence="1 2" key="1">
    <citation type="submission" date="2020-02" db="EMBL/GenBank/DDBJ databases">
        <title>Newly sequenced genome of strain CSTR1 showed variability in Candidatus Kuenenia stuttgartiensis genomes.</title>
        <authorList>
            <person name="Ding C."/>
            <person name="Adrian L."/>
        </authorList>
    </citation>
    <scope>NUCLEOTIDE SEQUENCE [LARGE SCALE GENOMIC DNA]</scope>
    <source>
        <strain evidence="1 2">CSTR1</strain>
    </source>
</reference>
<accession>A0A6G7GWQ1</accession>
<sequence length="48" mass="5446">MYKISFEVRLIVKSEVASLQTADWRLPVAGCRFSYLFGSGLSLLRSFC</sequence>